<evidence type="ECO:0000256" key="3">
    <source>
        <dbReference type="ARBA" id="ARBA00022989"/>
    </source>
</evidence>
<feature type="transmembrane region" description="Helical" evidence="6">
    <location>
        <begin position="526"/>
        <end position="546"/>
    </location>
</feature>
<evidence type="ECO:0000313" key="7">
    <source>
        <dbReference type="EMBL" id="GAD98739.1"/>
    </source>
</evidence>
<dbReference type="OrthoDB" id="5428055at2759"/>
<feature type="region of interest" description="Disordered" evidence="5">
    <location>
        <begin position="771"/>
        <end position="792"/>
    </location>
</feature>
<comment type="subcellular location">
    <subcellularLocation>
        <location evidence="1">Membrane</location>
        <topology evidence="1">Multi-pass membrane protein</topology>
    </subcellularLocation>
</comment>
<feature type="compositionally biased region" description="Low complexity" evidence="5">
    <location>
        <begin position="883"/>
        <end position="899"/>
    </location>
</feature>
<dbReference type="AlphaFoldDB" id="V5FLB2"/>
<accession>V5FLB2</accession>
<keyword evidence="4 6" id="KW-0472">Membrane</keyword>
<feature type="compositionally biased region" description="Basic residues" evidence="5">
    <location>
        <begin position="912"/>
        <end position="925"/>
    </location>
</feature>
<feature type="transmembrane region" description="Helical" evidence="6">
    <location>
        <begin position="739"/>
        <end position="761"/>
    </location>
</feature>
<evidence type="ECO:0000256" key="2">
    <source>
        <dbReference type="ARBA" id="ARBA00022692"/>
    </source>
</evidence>
<gene>
    <name evidence="7" type="ORF">PVAR5_7440</name>
</gene>
<feature type="transmembrane region" description="Helical" evidence="6">
    <location>
        <begin position="558"/>
        <end position="577"/>
    </location>
</feature>
<dbReference type="Proteomes" id="UP000018001">
    <property type="component" value="Unassembled WGS sequence"/>
</dbReference>
<dbReference type="GO" id="GO:0046873">
    <property type="term" value="F:metal ion transmembrane transporter activity"/>
    <property type="evidence" value="ECO:0007669"/>
    <property type="project" value="InterPro"/>
</dbReference>
<dbReference type="eggNOG" id="ENOG502SSJA">
    <property type="taxonomic scope" value="Eukaryota"/>
</dbReference>
<dbReference type="Pfam" id="PF01544">
    <property type="entry name" value="CorA"/>
    <property type="match status" value="1"/>
</dbReference>
<dbReference type="GO" id="GO:0016020">
    <property type="term" value="C:membrane"/>
    <property type="evidence" value="ECO:0007669"/>
    <property type="project" value="UniProtKB-SubCell"/>
</dbReference>
<organism evidence="7 8">
    <name type="scientific">Byssochlamys spectabilis (strain No. 5 / NBRC 109023)</name>
    <name type="common">Paecilomyces variotii</name>
    <dbReference type="NCBI Taxonomy" id="1356009"/>
    <lineage>
        <taxon>Eukaryota</taxon>
        <taxon>Fungi</taxon>
        <taxon>Dikarya</taxon>
        <taxon>Ascomycota</taxon>
        <taxon>Pezizomycotina</taxon>
        <taxon>Eurotiomycetes</taxon>
        <taxon>Eurotiomycetidae</taxon>
        <taxon>Eurotiales</taxon>
        <taxon>Thermoascaceae</taxon>
        <taxon>Paecilomyces</taxon>
    </lineage>
</organism>
<feature type="region of interest" description="Disordered" evidence="5">
    <location>
        <begin position="59"/>
        <end position="87"/>
    </location>
</feature>
<evidence type="ECO:0000256" key="4">
    <source>
        <dbReference type="ARBA" id="ARBA00023136"/>
    </source>
</evidence>
<proteinExistence type="predicted"/>
<evidence type="ECO:0000256" key="1">
    <source>
        <dbReference type="ARBA" id="ARBA00004141"/>
    </source>
</evidence>
<reference evidence="8" key="1">
    <citation type="journal article" date="2014" name="Genome Announc.">
        <title>Draft genome sequence of the formaldehyde-resistant fungus Byssochlamys spectabilis No. 5 (anamorph Paecilomyces variotii No. 5) (NBRC109023).</title>
        <authorList>
            <person name="Oka T."/>
            <person name="Ekino K."/>
            <person name="Fukuda K."/>
            <person name="Nomura Y."/>
        </authorList>
    </citation>
    <scope>NUCLEOTIDE SEQUENCE [LARGE SCALE GENOMIC DNA]</scope>
    <source>
        <strain evidence="8">No. 5 / NBRC 109023</strain>
    </source>
</reference>
<keyword evidence="8" id="KW-1185">Reference proteome</keyword>
<comment type="caution">
    <text evidence="7">The sequence shown here is derived from an EMBL/GenBank/DDBJ whole genome shotgun (WGS) entry which is preliminary data.</text>
</comment>
<dbReference type="Gene3D" id="1.20.58.340">
    <property type="entry name" value="Magnesium transport protein CorA, transmembrane region"/>
    <property type="match status" value="1"/>
</dbReference>
<feature type="region of interest" description="Disordered" evidence="5">
    <location>
        <begin position="854"/>
        <end position="946"/>
    </location>
</feature>
<evidence type="ECO:0000313" key="8">
    <source>
        <dbReference type="Proteomes" id="UP000018001"/>
    </source>
</evidence>
<keyword evidence="3 6" id="KW-1133">Transmembrane helix</keyword>
<feature type="compositionally biased region" description="Polar residues" evidence="5">
    <location>
        <begin position="77"/>
        <end position="87"/>
    </location>
</feature>
<evidence type="ECO:0000256" key="5">
    <source>
        <dbReference type="SAM" id="MobiDB-lite"/>
    </source>
</evidence>
<feature type="compositionally biased region" description="Basic and acidic residues" evidence="5">
    <location>
        <begin position="777"/>
        <end position="789"/>
    </location>
</feature>
<dbReference type="InterPro" id="IPR002523">
    <property type="entry name" value="MgTranspt_CorA/ZnTranspt_ZntB"/>
</dbReference>
<dbReference type="InterPro" id="IPR045863">
    <property type="entry name" value="CorA_TM1_TM2"/>
</dbReference>
<dbReference type="EMBL" id="BAUL01000259">
    <property type="protein sequence ID" value="GAD98739.1"/>
    <property type="molecule type" value="Genomic_DNA"/>
</dbReference>
<sequence length="946" mass="108182">MDDRLHPFFYRSRSFQEPGASASLGSADLSDPSALLGLLNGQTELLLAQKRELELLKSSTHLNQQQSSPQPPLRRMSTVSALQPQSNPVSVEEEQKRIWQEEILPCRDEQLLRSFIWRKGLTLEDLLSPNRPWNTWSYHAAYPNLSKFLSTVSLNEASKSQVLCEDFNERGLVSRWQSTEGILNHASMWSAIGTRPDEKNADSELTVNASDAFSRILRIVDLSPIVTSLLLGSTPRVNLSKIALFLERYLSFSNYGKASLFGIRSKTANSYLFEYHLAFYFVPQTAMDSELVVKDFRGLRRSAAFGPGLNKRNRYIYEEQLSFILVGVGNDVYTCYQLAEKYFAGPYITGTGRSTLFVNPDGRRLGNWTPASIFLSWIMVTMHHVQLRWQMAIDAVDAQIDSPSQIIFSEENPDLLSDDPQFSRSKTYFWALQAYKMFDEALTATIDTWFDFRQNSLHCLNDGRMSPKDWEDSTRSIDHAIEKLQEKLVWIRKKSIEVRDLRDGLFGASSLFDSRTTVRQGDNIRLLTYITLLFLPLSFCTSIFGMQTLIPHTLPMSAFAITMPSITVFTVLLVFNLQTIMDAFEKVGSDITRSMRDLMKSHNRQDWRDTANALHVDRIARQPPVKRTKPQSSHWVYALFVLEAVTVSFPVSEIENAYRRIRSLFSQPSADPYLLQETAGIPEGEEAAKLSRAQKVKYAKEAEKRRKKQSSIRHFHPLKLLVRLIIHLSKVAVATMRTILLVIWIPLVMLEYGLLLCWFFISPPTSLFGDPEEEEESLMRENDNRENTSRRPARPTISIWSLAPHDPQNPTVTIFILPFRWLGFAFAQPKKAPRRSPTEEEDLHAKRVRTLSDFTRHTRSGLNKLAETKTEEDPLSQQTSEKSSQVTQPPMPSQMQSVPGTAFDMNPTSRKQSLRRWHRAQRHQASRLNEGLNPVNPVDTPMNIDC</sequence>
<protein>
    <submittedName>
        <fullName evidence="7">Uncharacterized protein</fullName>
    </submittedName>
</protein>
<dbReference type="InParanoid" id="V5FLB2"/>
<keyword evidence="2 6" id="KW-0812">Transmembrane</keyword>
<dbReference type="HOGENOM" id="CLU_310787_0_0_1"/>
<dbReference type="SUPFAM" id="SSF144083">
    <property type="entry name" value="Magnesium transport protein CorA, transmembrane region"/>
    <property type="match status" value="1"/>
</dbReference>
<evidence type="ECO:0000256" key="6">
    <source>
        <dbReference type="SAM" id="Phobius"/>
    </source>
</evidence>
<name>V5FLB2_BYSSN</name>